<organism evidence="1 2">
    <name type="scientific">Paenibacillus endophyticus</name>
    <dbReference type="NCBI Taxonomy" id="1294268"/>
    <lineage>
        <taxon>Bacteria</taxon>
        <taxon>Bacillati</taxon>
        <taxon>Bacillota</taxon>
        <taxon>Bacilli</taxon>
        <taxon>Bacillales</taxon>
        <taxon>Paenibacillaceae</taxon>
        <taxon>Paenibacillus</taxon>
    </lineage>
</organism>
<evidence type="ECO:0008006" key="3">
    <source>
        <dbReference type="Google" id="ProtNLM"/>
    </source>
</evidence>
<dbReference type="InterPro" id="IPR036412">
    <property type="entry name" value="HAD-like_sf"/>
</dbReference>
<sequence length="287" mass="32220">MTLKNNHFLTDLDGTLLHSDASLSAYTVESIVRAMEEGAVISYATARSHISSYKIVSVIPWKHPIVLYNGAVIYEPLSMKVIGGHWLDNGTANEIIEIGRSFAMLPYLFALDEDDQERVLHEKLVRSGDLAFFASRPNDPRFGELPILACPASFRALMMTFIGLLHELEPLKDEVSRRFGSHVHVHLMKDAYIENHYFLEFSHRHANKKEGLRQWAELVGCKPEDVTVFGDNLNDLGMFETAGTRIAVSNAHPVLLELATHVTLSNDEDGVAVYINAIKHSERKELP</sequence>
<gene>
    <name evidence="1" type="ORF">FHS16_004040</name>
</gene>
<dbReference type="GO" id="GO:0005829">
    <property type="term" value="C:cytosol"/>
    <property type="evidence" value="ECO:0007669"/>
    <property type="project" value="TreeGrafter"/>
</dbReference>
<dbReference type="Proteomes" id="UP000518605">
    <property type="component" value="Unassembled WGS sequence"/>
</dbReference>
<proteinExistence type="predicted"/>
<dbReference type="PANTHER" id="PTHR10000">
    <property type="entry name" value="PHOSPHOSERINE PHOSPHATASE"/>
    <property type="match status" value="1"/>
</dbReference>
<dbReference type="Pfam" id="PF08282">
    <property type="entry name" value="Hydrolase_3"/>
    <property type="match status" value="1"/>
</dbReference>
<dbReference type="InterPro" id="IPR023214">
    <property type="entry name" value="HAD_sf"/>
</dbReference>
<protein>
    <recommendedName>
        <fullName evidence="3">Haloacid dehalogenase</fullName>
    </recommendedName>
</protein>
<reference evidence="1 2" key="1">
    <citation type="submission" date="2020-08" db="EMBL/GenBank/DDBJ databases">
        <title>Genomic Encyclopedia of Type Strains, Phase III (KMG-III): the genomes of soil and plant-associated and newly described type strains.</title>
        <authorList>
            <person name="Whitman W."/>
        </authorList>
    </citation>
    <scope>NUCLEOTIDE SEQUENCE [LARGE SCALE GENOMIC DNA]</scope>
    <source>
        <strain evidence="1 2">CECT 8234</strain>
    </source>
</reference>
<dbReference type="PANTHER" id="PTHR10000:SF8">
    <property type="entry name" value="HAD SUPERFAMILY HYDROLASE-LIKE, TYPE 3"/>
    <property type="match status" value="1"/>
</dbReference>
<dbReference type="Gene3D" id="3.40.50.1000">
    <property type="entry name" value="HAD superfamily/HAD-like"/>
    <property type="match status" value="1"/>
</dbReference>
<evidence type="ECO:0000313" key="1">
    <source>
        <dbReference type="EMBL" id="MBB3153964.1"/>
    </source>
</evidence>
<dbReference type="SUPFAM" id="SSF56784">
    <property type="entry name" value="HAD-like"/>
    <property type="match status" value="1"/>
</dbReference>
<comment type="caution">
    <text evidence="1">The sequence shown here is derived from an EMBL/GenBank/DDBJ whole genome shotgun (WGS) entry which is preliminary data.</text>
</comment>
<dbReference type="RefSeq" id="WP_246431852.1">
    <property type="nucleotide sequence ID" value="NZ_CBCSLB010000013.1"/>
</dbReference>
<dbReference type="NCBIfam" id="TIGR00099">
    <property type="entry name" value="Cof-subfamily"/>
    <property type="match status" value="1"/>
</dbReference>
<dbReference type="GO" id="GO:0000287">
    <property type="term" value="F:magnesium ion binding"/>
    <property type="evidence" value="ECO:0007669"/>
    <property type="project" value="TreeGrafter"/>
</dbReference>
<dbReference type="EMBL" id="JACHXW010000013">
    <property type="protein sequence ID" value="MBB3153964.1"/>
    <property type="molecule type" value="Genomic_DNA"/>
</dbReference>
<dbReference type="AlphaFoldDB" id="A0A7W5CBW5"/>
<dbReference type="InterPro" id="IPR000150">
    <property type="entry name" value="Cof"/>
</dbReference>
<dbReference type="GO" id="GO:0016791">
    <property type="term" value="F:phosphatase activity"/>
    <property type="evidence" value="ECO:0007669"/>
    <property type="project" value="UniProtKB-ARBA"/>
</dbReference>
<name>A0A7W5CBW5_9BACL</name>
<dbReference type="Gene3D" id="3.30.1240.10">
    <property type="match status" value="1"/>
</dbReference>
<accession>A0A7W5CBW5</accession>
<keyword evidence="2" id="KW-1185">Reference proteome</keyword>
<evidence type="ECO:0000313" key="2">
    <source>
        <dbReference type="Proteomes" id="UP000518605"/>
    </source>
</evidence>